<accession>E6V1S9</accession>
<evidence type="ECO:0000313" key="3">
    <source>
        <dbReference type="Proteomes" id="UP000008917"/>
    </source>
</evidence>
<feature type="domain" description="Amidase" evidence="1">
    <location>
        <begin position="39"/>
        <end position="471"/>
    </location>
</feature>
<dbReference type="InterPro" id="IPR000120">
    <property type="entry name" value="Amidase"/>
</dbReference>
<dbReference type="Pfam" id="PF01425">
    <property type="entry name" value="Amidase"/>
    <property type="match status" value="1"/>
</dbReference>
<dbReference type="EMBL" id="CP002417">
    <property type="protein sequence ID" value="ADU36835.1"/>
    <property type="molecule type" value="Genomic_DNA"/>
</dbReference>
<dbReference type="Proteomes" id="UP000008917">
    <property type="component" value="Chromosome"/>
</dbReference>
<dbReference type="eggNOG" id="COG0154">
    <property type="taxonomic scope" value="Bacteria"/>
</dbReference>
<dbReference type="SUPFAM" id="SSF75304">
    <property type="entry name" value="Amidase signature (AS) enzymes"/>
    <property type="match status" value="1"/>
</dbReference>
<protein>
    <submittedName>
        <fullName evidence="2">Amidase</fullName>
    </submittedName>
</protein>
<dbReference type="NCBIfam" id="NF004766">
    <property type="entry name" value="PRK06102.1"/>
    <property type="match status" value="1"/>
</dbReference>
<organism evidence="2 3">
    <name type="scientific">Variovorax paradoxus (strain EPS)</name>
    <dbReference type="NCBI Taxonomy" id="595537"/>
    <lineage>
        <taxon>Bacteria</taxon>
        <taxon>Pseudomonadati</taxon>
        <taxon>Pseudomonadota</taxon>
        <taxon>Betaproteobacteria</taxon>
        <taxon>Burkholderiales</taxon>
        <taxon>Comamonadaceae</taxon>
        <taxon>Variovorax</taxon>
    </lineage>
</organism>
<name>E6V1S9_VARPE</name>
<dbReference type="Gene3D" id="3.90.1300.10">
    <property type="entry name" value="Amidase signature (AS) domain"/>
    <property type="match status" value="1"/>
</dbReference>
<dbReference type="AlphaFoldDB" id="E6V1S9"/>
<dbReference type="InterPro" id="IPR036928">
    <property type="entry name" value="AS_sf"/>
</dbReference>
<dbReference type="STRING" id="595537.Varpa_2636"/>
<dbReference type="KEGG" id="vpe:Varpa_2636"/>
<dbReference type="PANTHER" id="PTHR11895">
    <property type="entry name" value="TRANSAMIDASE"/>
    <property type="match status" value="1"/>
</dbReference>
<dbReference type="PANTHER" id="PTHR11895:SF176">
    <property type="entry name" value="AMIDASE AMID-RELATED"/>
    <property type="match status" value="1"/>
</dbReference>
<dbReference type="InterPro" id="IPR023631">
    <property type="entry name" value="Amidase_dom"/>
</dbReference>
<evidence type="ECO:0000313" key="2">
    <source>
        <dbReference type="EMBL" id="ADU36835.1"/>
    </source>
</evidence>
<dbReference type="GO" id="GO:0003824">
    <property type="term" value="F:catalytic activity"/>
    <property type="evidence" value="ECO:0007669"/>
    <property type="project" value="InterPro"/>
</dbReference>
<reference evidence="2 3" key="2">
    <citation type="journal article" date="2013" name="Genome Announc.">
        <title>Genome of the Root-Associated Plant Growth-Promoting Bacterium Variovorax paradoxus Strain EPS.</title>
        <authorList>
            <person name="Han J.I."/>
            <person name="Spain J.C."/>
            <person name="Leadbetter J.R."/>
            <person name="Ovchinnikova G."/>
            <person name="Goodwin L.A."/>
            <person name="Han C.S."/>
            <person name="Woyke T."/>
            <person name="Davenport K.W."/>
            <person name="Orwin P.M."/>
        </authorList>
    </citation>
    <scope>NUCLEOTIDE SEQUENCE [LARGE SCALE GENOMIC DNA]</scope>
    <source>
        <strain evidence="2 3">EPS</strain>
    </source>
</reference>
<evidence type="ECO:0000259" key="1">
    <source>
        <dbReference type="Pfam" id="PF01425"/>
    </source>
</evidence>
<gene>
    <name evidence="2" type="ordered locus">Varpa_2636</name>
</gene>
<sequence length="488" mass="52002">MYFDVKVQKINEDPGTMQKAVTVKALAAAYEQRHITPTEVAEQCLARAEETRGVFTQITAAHARAQAEQSTARWRAGAPLGPLDGVPLTWKDLFDIEGTPTTAGSGLLAHAAPAEADATLVAHAEAAGMVCIGKTNLSEFAYSGLGLNQAFGTPVNPALGVRARAPGGSSSGAALAVALDVAPIGIGTDTAGSVRVPAAFNGLIGYRASRHRYAMTGVFALAPSLDTVGPLARSVEDCILMDAVLQGGRGNEGREAFAGTVDEARRLLAQQTFVVDPRILESDGVSAAVRNNLLAQMQQLREAGAAVEHRALSSLHRTQALVDSHGWLGAYEAFAMHQARLDGPQAKDMDPRVRRRLEAARHFTAAGYLHLRWERPLLMSLFERELGGATLVLPTTAHTAPLLQPLQDDDALFASTNLATLRLTMPGSFLDTPALSMPSGFERVRAPDATTDALPTGMQLMRPRGDDLRLLQIAFALEQVFSSTNFKE</sequence>
<reference evidence="3" key="1">
    <citation type="submission" date="2010-12" db="EMBL/GenBank/DDBJ databases">
        <title>Complete sequence of Variovorax paradoxus EPS.</title>
        <authorList>
            <consortium name="US DOE Joint Genome Institute"/>
            <person name="Lucas S."/>
            <person name="Copeland A."/>
            <person name="Lapidus A."/>
            <person name="Cheng J.-F."/>
            <person name="Goodwin L."/>
            <person name="Pitluck S."/>
            <person name="Teshima H."/>
            <person name="Detter J.C."/>
            <person name="Han C."/>
            <person name="Tapia R."/>
            <person name="Land M."/>
            <person name="Hauser L."/>
            <person name="Kyrpides N."/>
            <person name="Ivanova N."/>
            <person name="Ovchinnikova G."/>
            <person name="Orwin P."/>
            <person name="Han J.-I.G."/>
            <person name="Woyke T."/>
        </authorList>
    </citation>
    <scope>NUCLEOTIDE SEQUENCE [LARGE SCALE GENOMIC DNA]</scope>
    <source>
        <strain evidence="3">EPS</strain>
    </source>
</reference>
<proteinExistence type="predicted"/>
<dbReference type="HOGENOM" id="CLU_009600_0_3_4"/>